<accession>A0A382J2L8</accession>
<organism evidence="1">
    <name type="scientific">marine metagenome</name>
    <dbReference type="NCBI Taxonomy" id="408172"/>
    <lineage>
        <taxon>unclassified sequences</taxon>
        <taxon>metagenomes</taxon>
        <taxon>ecological metagenomes</taxon>
    </lineage>
</organism>
<reference evidence="1" key="1">
    <citation type="submission" date="2018-05" db="EMBL/GenBank/DDBJ databases">
        <authorList>
            <person name="Lanie J.A."/>
            <person name="Ng W.-L."/>
            <person name="Kazmierczak K.M."/>
            <person name="Andrzejewski T.M."/>
            <person name="Davidsen T.M."/>
            <person name="Wayne K.J."/>
            <person name="Tettelin H."/>
            <person name="Glass J.I."/>
            <person name="Rusch D."/>
            <person name="Podicherti R."/>
            <person name="Tsui H.-C.T."/>
            <person name="Winkler M.E."/>
        </authorList>
    </citation>
    <scope>NUCLEOTIDE SEQUENCE</scope>
</reference>
<name>A0A382J2L8_9ZZZZ</name>
<evidence type="ECO:0008006" key="2">
    <source>
        <dbReference type="Google" id="ProtNLM"/>
    </source>
</evidence>
<protein>
    <recommendedName>
        <fullName evidence="2">Bulb-type lectin domain-containing protein</fullName>
    </recommendedName>
</protein>
<feature type="non-terminal residue" evidence="1">
    <location>
        <position position="1"/>
    </location>
</feature>
<feature type="non-terminal residue" evidence="1">
    <location>
        <position position="351"/>
    </location>
</feature>
<sequence length="351" mass="38961">VTADGRQEDPILIADNEGGAFIIWADYKNEPDTEGDVYGQHILSDGSLVWGGTGIALTDKSGKQTSLNMCKDGEGGVFAIWKDYEPSSYGHIYGTHITADGAIINQGEGVPIIEYDSYKGYASLEFGGTGSAVLVWQDERFGNGNGVWDEGEPYSDDNGNGVWDEGEPFEELNGVDLFSQRISHENGELLVHWSTSIEGGKQICSSLKDQINPRVTHFNEFNTVIVWEDNRTNGLNGNPKNDVYIQFLSELGENLLSENGLPIAESPDWVKQLPRVKSDGTFAFVVWEDERTSPNWQYASDIFGQKVDTNGSFSWTENGRQIVSYFRKQEQVRLTPDGTGGIYIGWEDERN</sequence>
<gene>
    <name evidence="1" type="ORF">METZ01_LOCUS259134</name>
</gene>
<proteinExistence type="predicted"/>
<dbReference type="EMBL" id="UINC01071410">
    <property type="protein sequence ID" value="SVC06280.1"/>
    <property type="molecule type" value="Genomic_DNA"/>
</dbReference>
<evidence type="ECO:0000313" key="1">
    <source>
        <dbReference type="EMBL" id="SVC06280.1"/>
    </source>
</evidence>
<dbReference type="AlphaFoldDB" id="A0A382J2L8"/>